<evidence type="ECO:0000313" key="1">
    <source>
        <dbReference type="EMBL" id="SFQ97240.1"/>
    </source>
</evidence>
<keyword evidence="2" id="KW-1185">Reference proteome</keyword>
<dbReference type="STRING" id="871652.SAMN04515673_101452"/>
<dbReference type="EMBL" id="FOYI01000001">
    <property type="protein sequence ID" value="SFQ97240.1"/>
    <property type="molecule type" value="Genomic_DNA"/>
</dbReference>
<dbReference type="Proteomes" id="UP000199302">
    <property type="component" value="Unassembled WGS sequence"/>
</dbReference>
<sequence>MIRFLLSATVGLLAYRAWTSSRPASVQHVRDAGPSQMRNPPRRWDMVDEQIDESFPASDPPANY</sequence>
<accession>A0A1I6CVR2</accession>
<gene>
    <name evidence="1" type="ORF">SAMN04515673_101452</name>
</gene>
<dbReference type="AlphaFoldDB" id="A0A1I6CVR2"/>
<name>A0A1I6CVR2_9RHOB</name>
<organism evidence="1 2">
    <name type="scientific">Poseidonocella sedimentorum</name>
    <dbReference type="NCBI Taxonomy" id="871652"/>
    <lineage>
        <taxon>Bacteria</taxon>
        <taxon>Pseudomonadati</taxon>
        <taxon>Pseudomonadota</taxon>
        <taxon>Alphaproteobacteria</taxon>
        <taxon>Rhodobacterales</taxon>
        <taxon>Roseobacteraceae</taxon>
        <taxon>Poseidonocella</taxon>
    </lineage>
</organism>
<protein>
    <submittedName>
        <fullName evidence="1">Uncharacterized protein</fullName>
    </submittedName>
</protein>
<dbReference type="OrthoDB" id="7873635at2"/>
<evidence type="ECO:0000313" key="2">
    <source>
        <dbReference type="Proteomes" id="UP000199302"/>
    </source>
</evidence>
<dbReference type="RefSeq" id="WP_092076145.1">
    <property type="nucleotide sequence ID" value="NZ_FOYI01000001.1"/>
</dbReference>
<reference evidence="1 2" key="1">
    <citation type="submission" date="2016-10" db="EMBL/GenBank/DDBJ databases">
        <authorList>
            <person name="de Groot N.N."/>
        </authorList>
    </citation>
    <scope>NUCLEOTIDE SEQUENCE [LARGE SCALE GENOMIC DNA]</scope>
    <source>
        <strain evidence="2">KMM 9023,NRIC 0796,JCM 17311,KCTC 23692</strain>
    </source>
</reference>
<proteinExistence type="predicted"/>